<reference evidence="1 2" key="1">
    <citation type="submission" date="2013-11" db="EMBL/GenBank/DDBJ databases">
        <title>Genome sequencing of Stegodyphus mimosarum.</title>
        <authorList>
            <person name="Bechsgaard J."/>
        </authorList>
    </citation>
    <scope>NUCLEOTIDE SEQUENCE [LARGE SCALE GENOMIC DNA]</scope>
</reference>
<feature type="non-terminal residue" evidence="1">
    <location>
        <position position="94"/>
    </location>
</feature>
<proteinExistence type="predicted"/>
<evidence type="ECO:0000313" key="2">
    <source>
        <dbReference type="Proteomes" id="UP000054359"/>
    </source>
</evidence>
<dbReference type="Gene3D" id="1.20.5.340">
    <property type="match status" value="1"/>
</dbReference>
<evidence type="ECO:0000313" key="1">
    <source>
        <dbReference type="EMBL" id="KFM82565.1"/>
    </source>
</evidence>
<keyword evidence="2" id="KW-1185">Reference proteome</keyword>
<protein>
    <submittedName>
        <fullName evidence="1">Wiskott-Aldrich syndrome protein family member 2</fullName>
    </submittedName>
</protein>
<dbReference type="EMBL" id="KK122355">
    <property type="protein sequence ID" value="KFM82565.1"/>
    <property type="molecule type" value="Genomic_DNA"/>
</dbReference>
<sequence length="94" mass="10687">MPFRKWAVEPVFLCRKPLPPDKAKFAEFPTVTNASLVNCLRQLASVAKIADRIFDEIGSECRLVADRTDRLREKINSCQDVVSKLNARAVKVRK</sequence>
<gene>
    <name evidence="1" type="ORF">X975_02188</name>
</gene>
<name>A0A087UYX6_STEMI</name>
<dbReference type="OrthoDB" id="1060785at2759"/>
<accession>A0A087UYX6</accession>
<dbReference type="Proteomes" id="UP000054359">
    <property type="component" value="Unassembled WGS sequence"/>
</dbReference>
<dbReference type="OMA" id="VYERSCK"/>
<dbReference type="AlphaFoldDB" id="A0A087UYX6"/>
<dbReference type="STRING" id="407821.A0A087UYX6"/>
<organism evidence="1 2">
    <name type="scientific">Stegodyphus mimosarum</name>
    <name type="common">African social velvet spider</name>
    <dbReference type="NCBI Taxonomy" id="407821"/>
    <lineage>
        <taxon>Eukaryota</taxon>
        <taxon>Metazoa</taxon>
        <taxon>Ecdysozoa</taxon>
        <taxon>Arthropoda</taxon>
        <taxon>Chelicerata</taxon>
        <taxon>Arachnida</taxon>
        <taxon>Araneae</taxon>
        <taxon>Araneomorphae</taxon>
        <taxon>Entelegynae</taxon>
        <taxon>Eresoidea</taxon>
        <taxon>Eresidae</taxon>
        <taxon>Stegodyphus</taxon>
    </lineage>
</organism>